<dbReference type="HOGENOM" id="CLU_030006_4_0_6"/>
<dbReference type="InterPro" id="IPR017946">
    <property type="entry name" value="PLC-like_Pdiesterase_TIM-brl"/>
</dbReference>
<dbReference type="GO" id="GO:0008081">
    <property type="term" value="F:phosphoric diester hydrolase activity"/>
    <property type="evidence" value="ECO:0007669"/>
    <property type="project" value="InterPro"/>
</dbReference>
<reference evidence="3 4" key="1">
    <citation type="submission" date="2013-12" db="EMBL/GenBank/DDBJ databases">
        <authorList>
            <consortium name="DOE Joint Genome Institute"/>
            <person name="Muyzer G."/>
            <person name="Huntemann M."/>
            <person name="Han J."/>
            <person name="Chen A."/>
            <person name="Kyrpides N."/>
            <person name="Mavromatis K."/>
            <person name="Markowitz V."/>
            <person name="Palaniappan K."/>
            <person name="Ivanova N."/>
            <person name="Schaumberg A."/>
            <person name="Pati A."/>
            <person name="Liolios K."/>
            <person name="Nordberg H.P."/>
            <person name="Cantor M.N."/>
            <person name="Hua S.X."/>
            <person name="Woyke T."/>
        </authorList>
    </citation>
    <scope>NUCLEOTIDE SEQUENCE [LARGE SCALE GENOMIC DNA]</scope>
    <source>
        <strain evidence="3 4">ARh 1</strain>
    </source>
</reference>
<dbReference type="EMBL" id="CP007029">
    <property type="protein sequence ID" value="AHF00044.1"/>
    <property type="molecule type" value="Genomic_DNA"/>
</dbReference>
<protein>
    <recommendedName>
        <fullName evidence="2">GP-PDE domain-containing protein</fullName>
    </recommendedName>
</protein>
<dbReference type="GO" id="GO:0006629">
    <property type="term" value="P:lipid metabolic process"/>
    <property type="evidence" value="ECO:0007669"/>
    <property type="project" value="InterPro"/>
</dbReference>
<dbReference type="PANTHER" id="PTHR46211">
    <property type="entry name" value="GLYCEROPHOSPHORYL DIESTER PHOSPHODIESTERASE"/>
    <property type="match status" value="1"/>
</dbReference>
<dbReference type="Pfam" id="PF03009">
    <property type="entry name" value="GDPD"/>
    <property type="match status" value="1"/>
</dbReference>
<evidence type="ECO:0000313" key="4">
    <source>
        <dbReference type="Proteomes" id="UP000005289"/>
    </source>
</evidence>
<dbReference type="PROSITE" id="PS50007">
    <property type="entry name" value="PIPLC_X_DOMAIN"/>
    <property type="match status" value="1"/>
</dbReference>
<dbReference type="AlphaFoldDB" id="W0DST0"/>
<feature type="domain" description="GP-PDE" evidence="2">
    <location>
        <begin position="15"/>
        <end position="258"/>
    </location>
</feature>
<dbReference type="RefSeq" id="WP_006747736.1">
    <property type="nucleotide sequence ID" value="NZ_CP007029.1"/>
</dbReference>
<evidence type="ECO:0000313" key="3">
    <source>
        <dbReference type="EMBL" id="AHF00044.1"/>
    </source>
</evidence>
<proteinExistence type="predicted"/>
<gene>
    <name evidence="3" type="ORF">THITH_07540</name>
</gene>
<dbReference type="OrthoDB" id="9795622at2"/>
<dbReference type="SUPFAM" id="SSF51695">
    <property type="entry name" value="PLC-like phosphodiesterases"/>
    <property type="match status" value="1"/>
</dbReference>
<evidence type="ECO:0000256" key="1">
    <source>
        <dbReference type="SAM" id="MobiDB-lite"/>
    </source>
</evidence>
<keyword evidence="4" id="KW-1185">Reference proteome</keyword>
<name>W0DST0_9GAMM</name>
<dbReference type="InterPro" id="IPR030395">
    <property type="entry name" value="GP_PDE_dom"/>
</dbReference>
<dbReference type="PROSITE" id="PS51704">
    <property type="entry name" value="GP_PDE"/>
    <property type="match status" value="1"/>
</dbReference>
<sequence>MTAGVETPGDPGSRPDLIAHRGYAARYPENTLPALEAAAAAGARFVEVDVQLAADGVPVLFHDHGLRRVCGVGGLVHRWPFAELERLSAHEPGRFGRKFHGTPLLPLSGLRRFLDAHPGITAFVEAKSTAVRQFGVARVLDAIAAELQPVAGRCGLIARSAAVLGAARERLEQASGPVGWHAIGGVISRWRDRSALARLRPEYLFCAVAGLPREGALALPGTRVAVYEVADPDLAMRLHRRGVDLIETFAIAEMQRALTSRARQREAAPGGAARRKGQGSPRRADPGNDG</sequence>
<organism evidence="3 4">
    <name type="scientific">Thioalkalivibrio paradoxus ARh 1</name>
    <dbReference type="NCBI Taxonomy" id="713585"/>
    <lineage>
        <taxon>Bacteria</taxon>
        <taxon>Pseudomonadati</taxon>
        <taxon>Pseudomonadota</taxon>
        <taxon>Gammaproteobacteria</taxon>
        <taxon>Chromatiales</taxon>
        <taxon>Ectothiorhodospiraceae</taxon>
        <taxon>Thioalkalivibrio</taxon>
    </lineage>
</organism>
<dbReference type="STRING" id="713585.THITH_07540"/>
<accession>W0DST0</accession>
<dbReference type="KEGG" id="tti:THITH_07540"/>
<dbReference type="Proteomes" id="UP000005289">
    <property type="component" value="Chromosome"/>
</dbReference>
<feature type="region of interest" description="Disordered" evidence="1">
    <location>
        <begin position="260"/>
        <end position="290"/>
    </location>
</feature>
<dbReference type="Gene3D" id="3.20.20.190">
    <property type="entry name" value="Phosphatidylinositol (PI) phosphodiesterase"/>
    <property type="match status" value="1"/>
</dbReference>
<evidence type="ECO:0000259" key="2">
    <source>
        <dbReference type="PROSITE" id="PS51704"/>
    </source>
</evidence>
<dbReference type="PANTHER" id="PTHR46211:SF14">
    <property type="entry name" value="GLYCEROPHOSPHODIESTER PHOSPHODIESTERASE"/>
    <property type="match status" value="1"/>
</dbReference>